<evidence type="ECO:0008006" key="4">
    <source>
        <dbReference type="Google" id="ProtNLM"/>
    </source>
</evidence>
<protein>
    <recommendedName>
        <fullName evidence="4">Major capsid protein N-terminal domain-containing protein</fullName>
    </recommendedName>
</protein>
<proteinExistence type="predicted"/>
<dbReference type="EMBL" id="MN740463">
    <property type="protein sequence ID" value="QHU27842.1"/>
    <property type="molecule type" value="Genomic_DNA"/>
</dbReference>
<dbReference type="Gene3D" id="2.70.9.10">
    <property type="entry name" value="Adenovirus Type 2 Hexon, domain 4"/>
    <property type="match status" value="1"/>
</dbReference>
<feature type="domain" description="Major capsid protein N-terminal" evidence="2">
    <location>
        <begin position="26"/>
        <end position="226"/>
    </location>
</feature>
<name>A0A6C0LF71_9ZZZZ</name>
<dbReference type="AlphaFoldDB" id="A0A6C0LF71"/>
<dbReference type="Pfam" id="PF04451">
    <property type="entry name" value="Capsid_NCLDV"/>
    <property type="match status" value="1"/>
</dbReference>
<reference evidence="3" key="1">
    <citation type="journal article" date="2020" name="Nature">
        <title>Giant virus diversity and host interactions through global metagenomics.</title>
        <authorList>
            <person name="Schulz F."/>
            <person name="Roux S."/>
            <person name="Paez-Espino D."/>
            <person name="Jungbluth S."/>
            <person name="Walsh D.A."/>
            <person name="Denef V.J."/>
            <person name="McMahon K.D."/>
            <person name="Konstantinidis K.T."/>
            <person name="Eloe-Fadrosh E.A."/>
            <person name="Kyrpides N.C."/>
            <person name="Woyke T."/>
        </authorList>
    </citation>
    <scope>NUCLEOTIDE SEQUENCE</scope>
    <source>
        <strain evidence="3">GVMAG-M-3300027769-26</strain>
    </source>
</reference>
<dbReference type="InterPro" id="IPR007542">
    <property type="entry name" value="MCP_C"/>
</dbReference>
<dbReference type="InterPro" id="IPR038519">
    <property type="entry name" value="MCP_C_sf"/>
</dbReference>
<organism evidence="3">
    <name type="scientific">viral metagenome</name>
    <dbReference type="NCBI Taxonomy" id="1070528"/>
    <lineage>
        <taxon>unclassified sequences</taxon>
        <taxon>metagenomes</taxon>
        <taxon>organismal metagenomes</taxon>
    </lineage>
</organism>
<dbReference type="GO" id="GO:0005198">
    <property type="term" value="F:structural molecule activity"/>
    <property type="evidence" value="ECO:0007669"/>
    <property type="project" value="InterPro"/>
</dbReference>
<dbReference type="SUPFAM" id="SSF49749">
    <property type="entry name" value="Group II dsDNA viruses VP"/>
    <property type="match status" value="2"/>
</dbReference>
<evidence type="ECO:0000259" key="2">
    <source>
        <dbReference type="Pfam" id="PF16903"/>
    </source>
</evidence>
<evidence type="ECO:0000259" key="1">
    <source>
        <dbReference type="Pfam" id="PF04451"/>
    </source>
</evidence>
<evidence type="ECO:0000313" key="3">
    <source>
        <dbReference type="EMBL" id="QHU27842.1"/>
    </source>
</evidence>
<dbReference type="InterPro" id="IPR016112">
    <property type="entry name" value="VP_dsDNA_II"/>
</dbReference>
<dbReference type="InterPro" id="IPR031654">
    <property type="entry name" value="Capsid_N"/>
</dbReference>
<dbReference type="Gene3D" id="2.70.9.20">
    <property type="entry name" value="Major capsid protein Vp54"/>
    <property type="match status" value="1"/>
</dbReference>
<dbReference type="Pfam" id="PF16903">
    <property type="entry name" value="Capsid_N"/>
    <property type="match status" value="1"/>
</dbReference>
<feature type="domain" description="Major capsid protein C-terminal" evidence="1">
    <location>
        <begin position="294"/>
        <end position="482"/>
    </location>
</feature>
<accession>A0A6C0LF71</accession>
<sequence>MGGGLMQLVLKGNMSEYITLNPHINYYKYVLKKHTNFSMETIVVTSTGDSNIGFKPSTSELRINFKIKRYADLLSGLFLTFKIPDIYSDNIYKFRWVNNLGFNYIKEARLRIGVVNIETLYGEWMNIWNELTSKDNIEYNKLIGNIDEYTAPFNFVPKYRVLNNRLYNVTYPVSSFAKTPQTPSIKKRKIQVPLNFWFTKNPSLALPLLKLENNEVELDIYINDNAFEGLYQVWSNILNTYVSPLMYNTTHLPSTPISIATFVKPSDVNFDVNNELLCTYVYLDSTERSSLLLNTNQINYIINTVKKTQAIALNDNHTLIDITNANHHIKEIIWITRRSDSIKNFNNYTNYTGSHEYSEGLGILDRAAILWNREITRADYDATYYNHIEPHKYHTNIPRTGLYCYSFALFPEKQISSGSYDNTQITTSLSVNVNPEVKDDDKYTYITKTYTDLLNRVYPVNFEITIYVMEINVLTVINGGAGLKFS</sequence>